<accession>A0A4Y9ZL78</accession>
<proteinExistence type="predicted"/>
<evidence type="ECO:0000313" key="2">
    <source>
        <dbReference type="Proteomes" id="UP000298061"/>
    </source>
</evidence>
<dbReference type="STRING" id="135208.A0A4Y9ZL78"/>
<protein>
    <submittedName>
        <fullName evidence="1">Uncharacterized protein</fullName>
    </submittedName>
</protein>
<dbReference type="AlphaFoldDB" id="A0A4Y9ZL78"/>
<organism evidence="1 2">
    <name type="scientific">Hericium alpestre</name>
    <dbReference type="NCBI Taxonomy" id="135208"/>
    <lineage>
        <taxon>Eukaryota</taxon>
        <taxon>Fungi</taxon>
        <taxon>Dikarya</taxon>
        <taxon>Basidiomycota</taxon>
        <taxon>Agaricomycotina</taxon>
        <taxon>Agaricomycetes</taxon>
        <taxon>Russulales</taxon>
        <taxon>Hericiaceae</taxon>
        <taxon>Hericium</taxon>
    </lineage>
</organism>
<evidence type="ECO:0000313" key="1">
    <source>
        <dbReference type="EMBL" id="TFY74179.1"/>
    </source>
</evidence>
<dbReference type="EMBL" id="SFCI01002245">
    <property type="protein sequence ID" value="TFY74179.1"/>
    <property type="molecule type" value="Genomic_DNA"/>
</dbReference>
<name>A0A4Y9ZL78_9AGAM</name>
<keyword evidence="2" id="KW-1185">Reference proteome</keyword>
<comment type="caution">
    <text evidence="1">The sequence shown here is derived from an EMBL/GenBank/DDBJ whole genome shotgun (WGS) entry which is preliminary data.</text>
</comment>
<dbReference type="Gene3D" id="1.20.1280.50">
    <property type="match status" value="1"/>
</dbReference>
<dbReference type="Proteomes" id="UP000298061">
    <property type="component" value="Unassembled WGS sequence"/>
</dbReference>
<dbReference type="OrthoDB" id="3229088at2759"/>
<gene>
    <name evidence="1" type="ORF">EWM64_g9832</name>
</gene>
<sequence>MPCQTASPFASSRVPTELLSAIFDFALPDSPRLTTSASLTEAPTVLTHVCARWRAVAHSTPSLWANVSIALYGHARPPKARHLSIKRKKFARMSTGVSPMEPKPMPHDIQLATFIAWLARSKASPLTVALHNVHASHPTCAAFLAALCAHAARWRAIDIVGVPLDLFPVLPPTLPLLETLTINSYGSAAHHNSALARAFVRAPRLRAVSVRSAALPTWHFPWAQLTALALVEFDAPRPTDAPSPEITPSSIPCTRPRLTKRVLLVLPARPQAEAPVVLAHAAVDAVAEALVHADRDLVRAAHEEVDEEAAVDVI</sequence>
<reference evidence="1 2" key="1">
    <citation type="submission" date="2019-02" db="EMBL/GenBank/DDBJ databases">
        <title>Genome sequencing of the rare red list fungi Hericium alpestre (H. flagellum).</title>
        <authorList>
            <person name="Buettner E."/>
            <person name="Kellner H."/>
        </authorList>
    </citation>
    <scope>NUCLEOTIDE SEQUENCE [LARGE SCALE GENOMIC DNA]</scope>
    <source>
        <strain evidence="1 2">DSM 108284</strain>
    </source>
</reference>